<evidence type="ECO:0000256" key="3">
    <source>
        <dbReference type="ARBA" id="ARBA00022525"/>
    </source>
</evidence>
<keyword evidence="3" id="KW-0964">Secreted</keyword>
<evidence type="ECO:0000259" key="9">
    <source>
        <dbReference type="Pfam" id="PF00151"/>
    </source>
</evidence>
<dbReference type="EMBL" id="WVUK01000054">
    <property type="protein sequence ID" value="KAF7493921.1"/>
    <property type="molecule type" value="Genomic_DNA"/>
</dbReference>
<evidence type="ECO:0000256" key="8">
    <source>
        <dbReference type="SAM" id="MobiDB-lite"/>
    </source>
</evidence>
<evidence type="ECO:0000313" key="12">
    <source>
        <dbReference type="Proteomes" id="UP000070412"/>
    </source>
</evidence>
<evidence type="ECO:0000256" key="1">
    <source>
        <dbReference type="ARBA" id="ARBA00004613"/>
    </source>
</evidence>
<evidence type="ECO:0000313" key="10">
    <source>
        <dbReference type="EMBL" id="KAF7493921.1"/>
    </source>
</evidence>
<comment type="subcellular location">
    <subcellularLocation>
        <location evidence="1">Secreted</location>
    </subcellularLocation>
</comment>
<dbReference type="GO" id="GO:0005615">
    <property type="term" value="C:extracellular space"/>
    <property type="evidence" value="ECO:0007669"/>
    <property type="project" value="TreeGrafter"/>
</dbReference>
<dbReference type="InterPro" id="IPR013818">
    <property type="entry name" value="Lipase"/>
</dbReference>
<dbReference type="CDD" id="cd00707">
    <property type="entry name" value="Pancreat_lipase_like"/>
    <property type="match status" value="1"/>
</dbReference>
<dbReference type="PRINTS" id="PR00821">
    <property type="entry name" value="TAGLIPASE"/>
</dbReference>
<dbReference type="InterPro" id="IPR033906">
    <property type="entry name" value="Lipase_N"/>
</dbReference>
<dbReference type="PIRSF" id="PIRSF000865">
    <property type="entry name" value="Lipoprotein_lipase_LIPH"/>
    <property type="match status" value="1"/>
</dbReference>
<keyword evidence="6" id="KW-0106">Calcium</keyword>
<dbReference type="PANTHER" id="PTHR11610">
    <property type="entry name" value="LIPASE"/>
    <property type="match status" value="1"/>
</dbReference>
<feature type="binding site" evidence="6">
    <location>
        <position position="216"/>
    </location>
    <ligand>
        <name>Ca(2+)</name>
        <dbReference type="ChEBI" id="CHEBI:29108"/>
    </ligand>
</feature>
<dbReference type="Proteomes" id="UP000070412">
    <property type="component" value="Unassembled WGS sequence"/>
</dbReference>
<evidence type="ECO:0000256" key="5">
    <source>
        <dbReference type="PIRSR" id="PIRSR000865-1"/>
    </source>
</evidence>
<dbReference type="Gene3D" id="2.60.60.20">
    <property type="entry name" value="PLAT/LH2 domain"/>
    <property type="match status" value="1"/>
</dbReference>
<sequence>MDLKFDCYFWLIFISILEVIEATMNVTYPEIGTFFLQDFFHPIVRPLDLLPNSPDSIEPTFMLYTRNNPSESDIFYYNPNNILNDHFNPGRFQPNLLTKIIVHGYIDNTMLAQWMHELKDQFLNQASYNVIVVDWQKGNLPPYTQAAANSRIVGAMIGLVIRRLCQDFHLQPDRFHIIGHSLGSHAAGYAGKFLNGELGRITGLDPAGPLFEYHPEKRIRLWHTDAKYVEAIHTDAKQLIPAIGFGMEEPCGHVDFYPNGGINQPGCEQERVLSIITDGLIEGARRLVACNHQRAVDFYIESINNLVALPIAYACESYESFLDGECSDCDDDDENGRGGKSNCAIIGTLSERLMGSKNPLKYQGKRFFMVTAKRSLFFRYQYLIEIKMSRTESREQPIEGFIKMDFIDISGVEESIIFNEKLQEFHQARNYSKVFVLEIEIGRLKAIRFQWSSDEFEMFLPPLTPISIFEEEKIQIDHIKITALSHSRFQLDPIRQIFVAKTKTIPKNTKIEFNSLESFNDQNNLDRKRRRGGRSKRKRIGRSSRLIDS</sequence>
<feature type="binding site" evidence="6">
    <location>
        <position position="225"/>
    </location>
    <ligand>
        <name>Ca(2+)</name>
        <dbReference type="ChEBI" id="CHEBI:29108"/>
    </ligand>
</feature>
<dbReference type="EnsemblMetazoa" id="SSS_5493s_mrna">
    <property type="protein sequence ID" value="KAF7493921.1"/>
    <property type="gene ID" value="SSS_5493"/>
</dbReference>
<feature type="compositionally biased region" description="Basic residues" evidence="8">
    <location>
        <begin position="527"/>
        <end position="542"/>
    </location>
</feature>
<reference evidence="10" key="2">
    <citation type="submission" date="2020-01" db="EMBL/GenBank/DDBJ databases">
        <authorList>
            <person name="Korhonen P.K.K."/>
            <person name="Guangxu M.G."/>
            <person name="Wang T.W."/>
            <person name="Stroehlein A.J.S."/>
            <person name="Young N.D."/>
            <person name="Ang C.-S.A."/>
            <person name="Fernando D.W.F."/>
            <person name="Lu H.L."/>
            <person name="Taylor S.T."/>
            <person name="Ehtesham M.E.M."/>
            <person name="Najaraj S.H.N."/>
            <person name="Harsha G.H.G."/>
            <person name="Madugundu A.M."/>
            <person name="Renuse S.R."/>
            <person name="Holt D.H."/>
            <person name="Pandey A.P."/>
            <person name="Papenfuss A.P."/>
            <person name="Gasser R.B.G."/>
            <person name="Fischer K.F."/>
        </authorList>
    </citation>
    <scope>NUCLEOTIDE SEQUENCE</scope>
    <source>
        <strain evidence="10">SSS_KF_BRIS2020</strain>
    </source>
</reference>
<feature type="active site" description="Charge relay system" evidence="5">
    <location>
        <position position="292"/>
    </location>
</feature>
<evidence type="ECO:0000256" key="2">
    <source>
        <dbReference type="ARBA" id="ARBA00010701"/>
    </source>
</evidence>
<dbReference type="InterPro" id="IPR002331">
    <property type="entry name" value="Lipase_panc"/>
</dbReference>
<gene>
    <name evidence="10" type="ORF">SSS_5493</name>
</gene>
<reference evidence="11" key="3">
    <citation type="submission" date="2022-06" db="UniProtKB">
        <authorList>
            <consortium name="EnsemblMetazoa"/>
        </authorList>
    </citation>
    <scope>IDENTIFICATION</scope>
</reference>
<dbReference type="AlphaFoldDB" id="A0A834VEJ0"/>
<feature type="domain" description="Lipase" evidence="9">
    <location>
        <begin position="43"/>
        <end position="359"/>
    </location>
</feature>
<dbReference type="InterPro" id="IPR029058">
    <property type="entry name" value="AB_hydrolase_fold"/>
</dbReference>
<name>A0A834VEJ0_SARSC</name>
<feature type="active site" description="Nucleophile" evidence="5">
    <location>
        <position position="181"/>
    </location>
</feature>
<reference evidence="12" key="1">
    <citation type="journal article" date="2020" name="PLoS Negl. Trop. Dis.">
        <title>High-quality nuclear genome for Sarcoptes scabiei-A critical resource for a neglected parasite.</title>
        <authorList>
            <person name="Korhonen P.K."/>
            <person name="Gasser R.B."/>
            <person name="Ma G."/>
            <person name="Wang T."/>
            <person name="Stroehlein A.J."/>
            <person name="Young N.D."/>
            <person name="Ang C.S."/>
            <person name="Fernando D.D."/>
            <person name="Lu H.C."/>
            <person name="Taylor S."/>
            <person name="Reynolds S.L."/>
            <person name="Mofiz E."/>
            <person name="Najaraj S.H."/>
            <person name="Gowda H."/>
            <person name="Madugundu A."/>
            <person name="Renuse S."/>
            <person name="Holt D."/>
            <person name="Pandey A."/>
            <person name="Papenfuss A.T."/>
            <person name="Fischer K."/>
        </authorList>
    </citation>
    <scope>NUCLEOTIDE SEQUENCE [LARGE SCALE GENOMIC DNA]</scope>
</reference>
<dbReference type="GO" id="GO:0004806">
    <property type="term" value="F:triacylglycerol lipase activity"/>
    <property type="evidence" value="ECO:0007669"/>
    <property type="project" value="InterPro"/>
</dbReference>
<dbReference type="Pfam" id="PF00151">
    <property type="entry name" value="Lipase"/>
    <property type="match status" value="1"/>
</dbReference>
<dbReference type="InterPro" id="IPR000734">
    <property type="entry name" value="TAG_lipase"/>
</dbReference>
<proteinExistence type="inferred from homology"/>
<protein>
    <submittedName>
        <fullName evidence="10">Pancreatic triacylglycerol lipase</fullName>
    </submittedName>
</protein>
<feature type="region of interest" description="Disordered" evidence="8">
    <location>
        <begin position="524"/>
        <end position="549"/>
    </location>
</feature>
<evidence type="ECO:0000256" key="6">
    <source>
        <dbReference type="PIRSR" id="PIRSR000865-2"/>
    </source>
</evidence>
<keyword evidence="12" id="KW-1185">Reference proteome</keyword>
<comment type="similarity">
    <text evidence="2 7">Belongs to the AB hydrolase superfamily. Lipase family.</text>
</comment>
<dbReference type="GO" id="GO:0046872">
    <property type="term" value="F:metal ion binding"/>
    <property type="evidence" value="ECO:0007669"/>
    <property type="project" value="UniProtKB-KW"/>
</dbReference>
<dbReference type="InterPro" id="IPR016272">
    <property type="entry name" value="Lipase_LIPH"/>
</dbReference>
<organism evidence="10">
    <name type="scientific">Sarcoptes scabiei</name>
    <name type="common">Itch mite</name>
    <name type="synonym">Acarus scabiei</name>
    <dbReference type="NCBI Taxonomy" id="52283"/>
    <lineage>
        <taxon>Eukaryota</taxon>
        <taxon>Metazoa</taxon>
        <taxon>Ecdysozoa</taxon>
        <taxon>Arthropoda</taxon>
        <taxon>Chelicerata</taxon>
        <taxon>Arachnida</taxon>
        <taxon>Acari</taxon>
        <taxon>Acariformes</taxon>
        <taxon>Sarcoptiformes</taxon>
        <taxon>Astigmata</taxon>
        <taxon>Psoroptidia</taxon>
        <taxon>Sarcoptoidea</taxon>
        <taxon>Sarcoptidae</taxon>
        <taxon>Sarcoptinae</taxon>
        <taxon>Sarcoptes</taxon>
    </lineage>
</organism>
<dbReference type="SUPFAM" id="SSF53474">
    <property type="entry name" value="alpha/beta-Hydrolases"/>
    <property type="match status" value="1"/>
</dbReference>
<dbReference type="GO" id="GO:0016042">
    <property type="term" value="P:lipid catabolic process"/>
    <property type="evidence" value="ECO:0007669"/>
    <property type="project" value="TreeGrafter"/>
</dbReference>
<keyword evidence="6" id="KW-0479">Metal-binding</keyword>
<dbReference type="OrthoDB" id="199913at2759"/>
<accession>A0A834VEJ0</accession>
<dbReference type="PANTHER" id="PTHR11610:SF173">
    <property type="entry name" value="LIPASE DOMAIN-CONTAINING PROTEIN-RELATED"/>
    <property type="match status" value="1"/>
</dbReference>
<feature type="active site" description="Charge relay system" evidence="5">
    <location>
        <position position="205"/>
    </location>
</feature>
<dbReference type="Gene3D" id="3.40.50.1820">
    <property type="entry name" value="alpha/beta hydrolase"/>
    <property type="match status" value="1"/>
</dbReference>
<evidence type="ECO:0000313" key="11">
    <source>
        <dbReference type="EnsemblMetazoa" id="KAF7493921.1"/>
    </source>
</evidence>
<evidence type="ECO:0000256" key="7">
    <source>
        <dbReference type="RuleBase" id="RU004262"/>
    </source>
</evidence>
<keyword evidence="4" id="KW-1015">Disulfide bond</keyword>
<feature type="binding site" evidence="6">
    <location>
        <position position="220"/>
    </location>
    <ligand>
        <name>Ca(2+)</name>
        <dbReference type="ChEBI" id="CHEBI:29108"/>
    </ligand>
</feature>
<evidence type="ECO:0000256" key="4">
    <source>
        <dbReference type="ARBA" id="ARBA00023157"/>
    </source>
</evidence>
<dbReference type="PRINTS" id="PR00823">
    <property type="entry name" value="PANCLIPASE"/>
</dbReference>